<dbReference type="PROSITE" id="PS50043">
    <property type="entry name" value="HTH_LUXR_2"/>
    <property type="match status" value="1"/>
</dbReference>
<dbReference type="SMART" id="SM00421">
    <property type="entry name" value="HTH_LUXR"/>
    <property type="match status" value="1"/>
</dbReference>
<evidence type="ECO:0000313" key="3">
    <source>
        <dbReference type="EMBL" id="SCC57460.1"/>
    </source>
</evidence>
<evidence type="ECO:0000313" key="4">
    <source>
        <dbReference type="Proteomes" id="UP000198515"/>
    </source>
</evidence>
<sequence>MLKNINVIIKNYNCKYFEAGIHTLIDTIYNKFKLQSEYIDRVHGFNVIFTQGHFNPFRIRNKNVIIMPVTVDIQTVELLFRNLREGSPIDLKEVSLSNCERKILVLFILGKKDNEISSTLSINIKTVSSHKANIKNKISANTRIDLFYAFNEYFDH</sequence>
<dbReference type="SUPFAM" id="SSF46894">
    <property type="entry name" value="C-terminal effector domain of the bipartite response regulators"/>
    <property type="match status" value="1"/>
</dbReference>
<proteinExistence type="predicted"/>
<dbReference type="CDD" id="cd06170">
    <property type="entry name" value="LuxR_C_like"/>
    <property type="match status" value="1"/>
</dbReference>
<dbReference type="InterPro" id="IPR016032">
    <property type="entry name" value="Sig_transdc_resp-reg_C-effctor"/>
</dbReference>
<dbReference type="RefSeq" id="WP_090137320.1">
    <property type="nucleotide sequence ID" value="NZ_FMBC01000039.1"/>
</dbReference>
<keyword evidence="4" id="KW-1185">Reference proteome</keyword>
<dbReference type="AlphaFoldDB" id="A0A1C4FNB9"/>
<feature type="domain" description="HTH luxR-type" evidence="2">
    <location>
        <begin position="89"/>
        <end position="154"/>
    </location>
</feature>
<organism evidence="3 4">
    <name type="scientific">Kosakonia oryziphila</name>
    <dbReference type="NCBI Taxonomy" id="1005667"/>
    <lineage>
        <taxon>Bacteria</taxon>
        <taxon>Pseudomonadati</taxon>
        <taxon>Pseudomonadota</taxon>
        <taxon>Gammaproteobacteria</taxon>
        <taxon>Enterobacterales</taxon>
        <taxon>Enterobacteriaceae</taxon>
        <taxon>Kosakonia</taxon>
    </lineage>
</organism>
<dbReference type="EMBL" id="FMBC01000039">
    <property type="protein sequence ID" value="SCC57460.1"/>
    <property type="molecule type" value="Genomic_DNA"/>
</dbReference>
<name>A0A1C4FNB9_9ENTR</name>
<evidence type="ECO:0000256" key="1">
    <source>
        <dbReference type="ARBA" id="ARBA00023125"/>
    </source>
</evidence>
<keyword evidence="1" id="KW-0238">DNA-binding</keyword>
<dbReference type="Gene3D" id="1.10.10.10">
    <property type="entry name" value="Winged helix-like DNA-binding domain superfamily/Winged helix DNA-binding domain"/>
    <property type="match status" value="1"/>
</dbReference>
<evidence type="ECO:0000259" key="2">
    <source>
        <dbReference type="PROSITE" id="PS50043"/>
    </source>
</evidence>
<dbReference type="GO" id="GO:0003677">
    <property type="term" value="F:DNA binding"/>
    <property type="evidence" value="ECO:0007669"/>
    <property type="project" value="UniProtKB-KW"/>
</dbReference>
<dbReference type="OrthoDB" id="6623081at2"/>
<dbReference type="Pfam" id="PF00196">
    <property type="entry name" value="GerE"/>
    <property type="match status" value="1"/>
</dbReference>
<dbReference type="PRINTS" id="PR00038">
    <property type="entry name" value="HTHLUXR"/>
</dbReference>
<dbReference type="Proteomes" id="UP000198515">
    <property type="component" value="Unassembled WGS sequence"/>
</dbReference>
<dbReference type="InterPro" id="IPR036388">
    <property type="entry name" value="WH-like_DNA-bd_sf"/>
</dbReference>
<reference evidence="4" key="1">
    <citation type="submission" date="2016-08" db="EMBL/GenBank/DDBJ databases">
        <authorList>
            <person name="Varghese N."/>
            <person name="Submissions Spin"/>
        </authorList>
    </citation>
    <scope>NUCLEOTIDE SEQUENCE [LARGE SCALE GENOMIC DNA]</scope>
    <source>
        <strain evidence="4">REICA_142</strain>
    </source>
</reference>
<dbReference type="InterPro" id="IPR000792">
    <property type="entry name" value="Tscrpt_reg_LuxR_C"/>
</dbReference>
<accession>A0A1C4FNB9</accession>
<dbReference type="GO" id="GO:0006355">
    <property type="term" value="P:regulation of DNA-templated transcription"/>
    <property type="evidence" value="ECO:0007669"/>
    <property type="project" value="InterPro"/>
</dbReference>
<protein>
    <submittedName>
        <fullName evidence="3">Regulatory protein, luxR family</fullName>
    </submittedName>
</protein>
<gene>
    <name evidence="3" type="ORF">GA0061070_103938</name>
</gene>